<keyword evidence="13" id="KW-0675">Receptor</keyword>
<dbReference type="PANTHER" id="PTHR47143:SF1">
    <property type="entry name" value="ION_TRANS DOMAIN-CONTAINING PROTEIN"/>
    <property type="match status" value="1"/>
</dbReference>
<reference evidence="13" key="1">
    <citation type="submission" date="2023-01" db="EMBL/GenBank/DDBJ databases">
        <title>Genome assembly of the deep-sea coral Lophelia pertusa.</title>
        <authorList>
            <person name="Herrera S."/>
            <person name="Cordes E."/>
        </authorList>
    </citation>
    <scope>NUCLEOTIDE SEQUENCE</scope>
    <source>
        <strain evidence="13">USNM1676648</strain>
        <tissue evidence="13">Polyp</tissue>
    </source>
</reference>
<dbReference type="InterPro" id="IPR005821">
    <property type="entry name" value="Ion_trans_dom"/>
</dbReference>
<organism evidence="13 14">
    <name type="scientific">Desmophyllum pertusum</name>
    <dbReference type="NCBI Taxonomy" id="174260"/>
    <lineage>
        <taxon>Eukaryota</taxon>
        <taxon>Metazoa</taxon>
        <taxon>Cnidaria</taxon>
        <taxon>Anthozoa</taxon>
        <taxon>Hexacorallia</taxon>
        <taxon>Scleractinia</taxon>
        <taxon>Caryophylliina</taxon>
        <taxon>Caryophylliidae</taxon>
        <taxon>Desmophyllum</taxon>
    </lineage>
</organism>
<keyword evidence="6" id="KW-0040">ANK repeat</keyword>
<keyword evidence="4" id="KW-0677">Repeat</keyword>
<proteinExistence type="predicted"/>
<evidence type="ECO:0000256" key="3">
    <source>
        <dbReference type="ARBA" id="ARBA00022692"/>
    </source>
</evidence>
<evidence type="ECO:0000313" key="14">
    <source>
        <dbReference type="Proteomes" id="UP001163046"/>
    </source>
</evidence>
<dbReference type="GO" id="GO:0034220">
    <property type="term" value="P:monoatomic ion transmembrane transport"/>
    <property type="evidence" value="ECO:0007669"/>
    <property type="project" value="UniProtKB-KW"/>
</dbReference>
<keyword evidence="9" id="KW-0325">Glycoprotein</keyword>
<evidence type="ECO:0000256" key="11">
    <source>
        <dbReference type="SAM" id="Phobius"/>
    </source>
</evidence>
<keyword evidence="14" id="KW-1185">Reference proteome</keyword>
<keyword evidence="10" id="KW-0407">Ion channel</keyword>
<dbReference type="PANTHER" id="PTHR47143">
    <property type="entry name" value="TRANSIENT RECEPTOR POTENTIAL CATION CHANNEL PROTEIN PAINLESS"/>
    <property type="match status" value="1"/>
</dbReference>
<feature type="transmembrane region" description="Helical" evidence="11">
    <location>
        <begin position="216"/>
        <end position="242"/>
    </location>
</feature>
<dbReference type="GO" id="GO:1902495">
    <property type="term" value="C:transmembrane transporter complex"/>
    <property type="evidence" value="ECO:0007669"/>
    <property type="project" value="TreeGrafter"/>
</dbReference>
<keyword evidence="8 11" id="KW-0472">Membrane</keyword>
<feature type="transmembrane region" description="Helical" evidence="11">
    <location>
        <begin position="48"/>
        <end position="69"/>
    </location>
</feature>
<sequence>MPLDPDVNAEFDKDFAPASMALYRREKLLNHHVTQALLRWKWMALGKFLTIFNTIVFAVFVILFSFLIVKEREKDNLSFISSKITMSAENSKSSFAATTVPYVILVFLVMQLIKEVLQIVWLRLAYFKDLTNLLELVMFGMVWTFTLPCISATDVCSTELKWTAGEQGNFADFWLALSKINIMMVGELDYTDMLVEKIVNNNTVPGTNVPYVPLPILTICLFLVFVLMVSVVLVNLLVGLAVGDIESIQRTASLRTLIDQVLLVDGIMKSYPRFILRRMHRCSLEIKPNQNSFFKRVALSGTDLTDQGFMDMLLNYKSGKSTAEEWCEYEHSRDERQEESIKKLQATVEAQGKLLKAMADRLKLRSRTDEADASLKLE</sequence>
<keyword evidence="5 11" id="KW-1133">Transmembrane helix</keyword>
<evidence type="ECO:0000256" key="2">
    <source>
        <dbReference type="ARBA" id="ARBA00022448"/>
    </source>
</evidence>
<evidence type="ECO:0000256" key="8">
    <source>
        <dbReference type="ARBA" id="ARBA00023136"/>
    </source>
</evidence>
<keyword evidence="2" id="KW-0813">Transport</keyword>
<feature type="domain" description="Ion transport" evidence="12">
    <location>
        <begin position="162"/>
        <end position="252"/>
    </location>
</feature>
<dbReference type="Pfam" id="PF00520">
    <property type="entry name" value="Ion_trans"/>
    <property type="match status" value="1"/>
</dbReference>
<dbReference type="Proteomes" id="UP001163046">
    <property type="component" value="Unassembled WGS sequence"/>
</dbReference>
<keyword evidence="3 11" id="KW-0812">Transmembrane</keyword>
<dbReference type="GO" id="GO:0022857">
    <property type="term" value="F:transmembrane transporter activity"/>
    <property type="evidence" value="ECO:0007669"/>
    <property type="project" value="TreeGrafter"/>
</dbReference>
<evidence type="ECO:0000256" key="7">
    <source>
        <dbReference type="ARBA" id="ARBA00023065"/>
    </source>
</evidence>
<dbReference type="EMBL" id="MU825879">
    <property type="protein sequence ID" value="KAJ7385768.1"/>
    <property type="molecule type" value="Genomic_DNA"/>
</dbReference>
<dbReference type="OrthoDB" id="1661883at2759"/>
<evidence type="ECO:0000256" key="4">
    <source>
        <dbReference type="ARBA" id="ARBA00022737"/>
    </source>
</evidence>
<evidence type="ECO:0000256" key="10">
    <source>
        <dbReference type="ARBA" id="ARBA00023303"/>
    </source>
</evidence>
<evidence type="ECO:0000256" key="1">
    <source>
        <dbReference type="ARBA" id="ARBA00004141"/>
    </source>
</evidence>
<evidence type="ECO:0000256" key="9">
    <source>
        <dbReference type="ARBA" id="ARBA00023180"/>
    </source>
</evidence>
<comment type="subcellular location">
    <subcellularLocation>
        <location evidence="1">Membrane</location>
        <topology evidence="1">Multi-pass membrane protein</topology>
    </subcellularLocation>
</comment>
<evidence type="ECO:0000256" key="6">
    <source>
        <dbReference type="ARBA" id="ARBA00023043"/>
    </source>
</evidence>
<comment type="caution">
    <text evidence="13">The sequence shown here is derived from an EMBL/GenBank/DDBJ whole genome shotgun (WGS) entry which is preliminary data.</text>
</comment>
<gene>
    <name evidence="13" type="primary">TRPA1_10</name>
    <name evidence="13" type="ORF">OS493_013802</name>
</gene>
<evidence type="ECO:0000313" key="13">
    <source>
        <dbReference type="EMBL" id="KAJ7385768.1"/>
    </source>
</evidence>
<feature type="transmembrane region" description="Helical" evidence="11">
    <location>
        <begin position="133"/>
        <end position="153"/>
    </location>
</feature>
<accession>A0A9X0D4U5</accession>
<evidence type="ECO:0000256" key="5">
    <source>
        <dbReference type="ARBA" id="ARBA00022989"/>
    </source>
</evidence>
<keyword evidence="7" id="KW-0406">Ion transport</keyword>
<feature type="transmembrane region" description="Helical" evidence="11">
    <location>
        <begin position="95"/>
        <end position="113"/>
    </location>
</feature>
<name>A0A9X0D4U5_9CNID</name>
<protein>
    <submittedName>
        <fullName evidence="13">Transient receptor putative cation channel sub A member 1</fullName>
    </submittedName>
</protein>
<dbReference type="AlphaFoldDB" id="A0A9X0D4U5"/>
<dbReference type="InterPro" id="IPR052076">
    <property type="entry name" value="TRP_cation_channel"/>
</dbReference>
<evidence type="ECO:0000259" key="12">
    <source>
        <dbReference type="Pfam" id="PF00520"/>
    </source>
</evidence>